<keyword evidence="2" id="KW-1185">Reference proteome</keyword>
<reference evidence="1" key="1">
    <citation type="submission" date="2020-09" db="EMBL/GenBank/DDBJ databases">
        <title>Novel species of Mucilaginibacter isolated from a glacier on the Tibetan Plateau.</title>
        <authorList>
            <person name="Liu Q."/>
            <person name="Xin Y.-H."/>
        </authorList>
    </citation>
    <scope>NUCLEOTIDE SEQUENCE</scope>
    <source>
        <strain evidence="1">ZB1P21</strain>
    </source>
</reference>
<dbReference type="RefSeq" id="WP_191163795.1">
    <property type="nucleotide sequence ID" value="NZ_JACWMX010000005.1"/>
</dbReference>
<dbReference type="InterPro" id="IPR038765">
    <property type="entry name" value="Papain-like_cys_pep_sf"/>
</dbReference>
<dbReference type="SUPFAM" id="SSF54001">
    <property type="entry name" value="Cysteine proteinases"/>
    <property type="match status" value="1"/>
</dbReference>
<comment type="caution">
    <text evidence="1">The sequence shown here is derived from an EMBL/GenBank/DDBJ whole genome shotgun (WGS) entry which is preliminary data.</text>
</comment>
<dbReference type="Proteomes" id="UP000619078">
    <property type="component" value="Unassembled WGS sequence"/>
</dbReference>
<dbReference type="EMBL" id="JACWMX010000005">
    <property type="protein sequence ID" value="MBD1394049.1"/>
    <property type="molecule type" value="Genomic_DNA"/>
</dbReference>
<protein>
    <submittedName>
        <fullName evidence="1">Uncharacterized protein</fullName>
    </submittedName>
</protein>
<gene>
    <name evidence="1" type="ORF">IDJ76_13150</name>
</gene>
<dbReference type="AlphaFoldDB" id="A0A926NL25"/>
<evidence type="ECO:0000313" key="1">
    <source>
        <dbReference type="EMBL" id="MBD1394049.1"/>
    </source>
</evidence>
<organism evidence="1 2">
    <name type="scientific">Mucilaginibacter glaciei</name>
    <dbReference type="NCBI Taxonomy" id="2772109"/>
    <lineage>
        <taxon>Bacteria</taxon>
        <taxon>Pseudomonadati</taxon>
        <taxon>Bacteroidota</taxon>
        <taxon>Sphingobacteriia</taxon>
        <taxon>Sphingobacteriales</taxon>
        <taxon>Sphingobacteriaceae</taxon>
        <taxon>Mucilaginibacter</taxon>
    </lineage>
</organism>
<proteinExistence type="predicted"/>
<sequence length="310" mass="33310">MFSCLRKQGASAGGGTTAGNDYWGIASGDITYNTPIDLGGGLLVRGVNYGNGSVWVHVSQPNPITGGCGPDGTQISDPGTGCSVANNNWENIEIINEYPYEDDLNYVFEVGIASANEIEGSNNPILPSDGTSYQEYQTGAPWPTVSDVMGWNNFIKYDGSKCFDLAKRQLGKLNYTTTGWSSTSPMIFKIYNETNIPTVDLVETRKAITYLNQALQNGIPVLVGVDYAVGSPNYDNTTDHFVVIVGAGTNASGKFYRFYDNATNLPGRGTSTGNKLYFNESTGLISGHSQVGNFSGLTLKITHVRKSVKL</sequence>
<name>A0A926NL25_9SPHI</name>
<evidence type="ECO:0000313" key="2">
    <source>
        <dbReference type="Proteomes" id="UP000619078"/>
    </source>
</evidence>
<accession>A0A926NL25</accession>